<accession>A0A1L7XZ09</accession>
<comment type="subcellular location">
    <subcellularLocation>
        <location evidence="1">Membrane</location>
        <topology evidence="1">Multi-pass membrane protein</topology>
    </subcellularLocation>
</comment>
<evidence type="ECO:0000313" key="10">
    <source>
        <dbReference type="Proteomes" id="UP000184330"/>
    </source>
</evidence>
<dbReference type="InterPro" id="IPR049326">
    <property type="entry name" value="Rhodopsin_dom_fungi"/>
</dbReference>
<feature type="transmembrane region" description="Helical" evidence="7">
    <location>
        <begin position="238"/>
        <end position="262"/>
    </location>
</feature>
<reference evidence="9 10" key="1">
    <citation type="submission" date="2016-03" db="EMBL/GenBank/DDBJ databases">
        <authorList>
            <person name="Ploux O."/>
        </authorList>
    </citation>
    <scope>NUCLEOTIDE SEQUENCE [LARGE SCALE GENOMIC DNA]</scope>
    <source>
        <strain evidence="9 10">UAMH 11012</strain>
    </source>
</reference>
<feature type="domain" description="Rhodopsin" evidence="8">
    <location>
        <begin position="27"/>
        <end position="270"/>
    </location>
</feature>
<proteinExistence type="inferred from homology"/>
<dbReference type="Pfam" id="PF20684">
    <property type="entry name" value="Fung_rhodopsin"/>
    <property type="match status" value="1"/>
</dbReference>
<organism evidence="9 10">
    <name type="scientific">Phialocephala subalpina</name>
    <dbReference type="NCBI Taxonomy" id="576137"/>
    <lineage>
        <taxon>Eukaryota</taxon>
        <taxon>Fungi</taxon>
        <taxon>Dikarya</taxon>
        <taxon>Ascomycota</taxon>
        <taxon>Pezizomycotina</taxon>
        <taxon>Leotiomycetes</taxon>
        <taxon>Helotiales</taxon>
        <taxon>Mollisiaceae</taxon>
        <taxon>Phialocephala</taxon>
        <taxon>Phialocephala fortinii species complex</taxon>
    </lineage>
</organism>
<feature type="transmembrane region" description="Helical" evidence="7">
    <location>
        <begin position="178"/>
        <end position="199"/>
    </location>
</feature>
<dbReference type="OrthoDB" id="2496787at2759"/>
<feature type="transmembrane region" description="Helical" evidence="7">
    <location>
        <begin position="125"/>
        <end position="147"/>
    </location>
</feature>
<feature type="transmembrane region" description="Helical" evidence="7">
    <location>
        <begin position="9"/>
        <end position="27"/>
    </location>
</feature>
<protein>
    <recommendedName>
        <fullName evidence="8">Rhodopsin domain-containing protein</fullName>
    </recommendedName>
</protein>
<evidence type="ECO:0000256" key="1">
    <source>
        <dbReference type="ARBA" id="ARBA00004141"/>
    </source>
</evidence>
<keyword evidence="2 7" id="KW-0812">Transmembrane</keyword>
<evidence type="ECO:0000256" key="2">
    <source>
        <dbReference type="ARBA" id="ARBA00022692"/>
    </source>
</evidence>
<evidence type="ECO:0000256" key="3">
    <source>
        <dbReference type="ARBA" id="ARBA00022989"/>
    </source>
</evidence>
<evidence type="ECO:0000313" key="9">
    <source>
        <dbReference type="EMBL" id="CZR70302.1"/>
    </source>
</evidence>
<keyword evidence="4 7" id="KW-0472">Membrane</keyword>
<dbReference type="GO" id="GO:0016020">
    <property type="term" value="C:membrane"/>
    <property type="evidence" value="ECO:0007669"/>
    <property type="project" value="UniProtKB-SubCell"/>
</dbReference>
<evidence type="ECO:0000256" key="5">
    <source>
        <dbReference type="ARBA" id="ARBA00038359"/>
    </source>
</evidence>
<gene>
    <name evidence="9" type="ORF">PAC_20206</name>
</gene>
<dbReference type="PANTHER" id="PTHR33048">
    <property type="entry name" value="PTH11-LIKE INTEGRAL MEMBRANE PROTEIN (AFU_ORTHOLOGUE AFUA_5G11245)"/>
    <property type="match status" value="1"/>
</dbReference>
<keyword evidence="3 7" id="KW-1133">Transmembrane helix</keyword>
<name>A0A1L7XZ09_9HELO</name>
<dbReference type="Proteomes" id="UP000184330">
    <property type="component" value="Unassembled WGS sequence"/>
</dbReference>
<evidence type="ECO:0000256" key="6">
    <source>
        <dbReference type="SAM" id="MobiDB-lite"/>
    </source>
</evidence>
<dbReference type="PANTHER" id="PTHR33048:SF47">
    <property type="entry name" value="INTEGRAL MEMBRANE PROTEIN-RELATED"/>
    <property type="match status" value="1"/>
</dbReference>
<evidence type="ECO:0000256" key="4">
    <source>
        <dbReference type="ARBA" id="ARBA00023136"/>
    </source>
</evidence>
<feature type="region of interest" description="Disordered" evidence="6">
    <location>
        <begin position="348"/>
        <end position="368"/>
    </location>
</feature>
<feature type="transmembrane region" description="Helical" evidence="7">
    <location>
        <begin position="206"/>
        <end position="232"/>
    </location>
</feature>
<evidence type="ECO:0000259" key="8">
    <source>
        <dbReference type="Pfam" id="PF20684"/>
    </source>
</evidence>
<comment type="similarity">
    <text evidence="5">Belongs to the SAT4 family.</text>
</comment>
<evidence type="ECO:0000256" key="7">
    <source>
        <dbReference type="SAM" id="Phobius"/>
    </source>
</evidence>
<sequence>MAIESLQPLCYTVITIAFVIGTASIFLRLYTRAVIMNLFGWDDGVALLLLVLKFSFEKWNLAVRFAEANDECYYRHIQFLNATQVENIIKLLTADEVFYMFTHWTIKQAFLSFYLRLSTSPRFRLVVFATMGLNLTFMIINWCLAFFQCIPFDAIIHKAAHPNAKCIPELATLFVPSVLNIISDLIILAIPIVTIWGLQMSTRRKIAVISVVGFGASAVIIAACRLIILYQLYINPDISYVLGRMIIVAGLEIEFAIVAVNLPSMKALYTKMVGGSSGGSGEVSGAYKLSSFERRTGGPYKSSGKQSGIQSVVGTSKRGADIHNESDEALFDYGGQIKVTTKLDISSSVRGNTSDGQPEYHNFGNLTV</sequence>
<keyword evidence="10" id="KW-1185">Reference proteome</keyword>
<dbReference type="EMBL" id="FJOG01000197">
    <property type="protein sequence ID" value="CZR70302.1"/>
    <property type="molecule type" value="Genomic_DNA"/>
</dbReference>
<dbReference type="AlphaFoldDB" id="A0A1L7XZ09"/>
<dbReference type="InterPro" id="IPR052337">
    <property type="entry name" value="SAT4-like"/>
</dbReference>